<dbReference type="PROSITE" id="PS50887">
    <property type="entry name" value="GGDEF"/>
    <property type="match status" value="1"/>
</dbReference>
<sequence>MSKETFTQATAYLKQAVPLMIKYQIPTTPTNYALWYTYVAQTDPQLNAAVDQTLQTEGTCSPLSSELLYQQHVAAQTERNVENMKQSLEAMVSELGASMHDTLSDTGDFQTMLDKSFGRLQKFDDEGMSIEETISLVRELVQGASNISQSTRQFHTRLTDAEKEISDLRGQLEKSRSEAYHDALTGLMNRRAFDQELHHLLQLGSFSLIILDIDRFKSINDEFGHIFGDQVLKAIARRVRDGCKNGEKSFRIGGEEIALLLPGRNLAVARQVAEALRRAIEKVTVMDRKNGRRLNTITASFGVAEFAPGDSYEMLMRRADEQLYKAKELGRNRVMPMSL</sequence>
<keyword evidence="4" id="KW-1185">Reference proteome</keyword>
<organism evidence="3 4">
    <name type="scientific">Pseudaeromonas sharmana</name>
    <dbReference type="NCBI Taxonomy" id="328412"/>
    <lineage>
        <taxon>Bacteria</taxon>
        <taxon>Pseudomonadati</taxon>
        <taxon>Pseudomonadota</taxon>
        <taxon>Gammaproteobacteria</taxon>
        <taxon>Aeromonadales</taxon>
        <taxon>Aeromonadaceae</taxon>
        <taxon>Pseudaeromonas</taxon>
    </lineage>
</organism>
<dbReference type="EC" id="2.7.7.65" evidence="1"/>
<dbReference type="Proteomes" id="UP001595692">
    <property type="component" value="Unassembled WGS sequence"/>
</dbReference>
<evidence type="ECO:0000259" key="2">
    <source>
        <dbReference type="PROSITE" id="PS50887"/>
    </source>
</evidence>
<dbReference type="CDD" id="cd01949">
    <property type="entry name" value="GGDEF"/>
    <property type="match status" value="1"/>
</dbReference>
<protein>
    <recommendedName>
        <fullName evidence="1">diguanylate cyclase</fullName>
        <ecNumber evidence="1">2.7.7.65</ecNumber>
    </recommendedName>
</protein>
<evidence type="ECO:0000256" key="1">
    <source>
        <dbReference type="ARBA" id="ARBA00012528"/>
    </source>
</evidence>
<dbReference type="EMBL" id="JBHSAF010000002">
    <property type="protein sequence ID" value="MFC3912792.1"/>
    <property type="molecule type" value="Genomic_DNA"/>
</dbReference>
<dbReference type="InterPro" id="IPR029787">
    <property type="entry name" value="Nucleotide_cyclase"/>
</dbReference>
<dbReference type="PANTHER" id="PTHR45138:SF2">
    <property type="entry name" value="DIGUANYLATE CYCLASE VDCA"/>
    <property type="match status" value="1"/>
</dbReference>
<dbReference type="SUPFAM" id="SSF55073">
    <property type="entry name" value="Nucleotide cyclase"/>
    <property type="match status" value="1"/>
</dbReference>
<comment type="caution">
    <text evidence="3">The sequence shown here is derived from an EMBL/GenBank/DDBJ whole genome shotgun (WGS) entry which is preliminary data.</text>
</comment>
<evidence type="ECO:0000313" key="4">
    <source>
        <dbReference type="Proteomes" id="UP001595692"/>
    </source>
</evidence>
<dbReference type="SMART" id="SM00267">
    <property type="entry name" value="GGDEF"/>
    <property type="match status" value="1"/>
</dbReference>
<dbReference type="PANTHER" id="PTHR45138">
    <property type="entry name" value="REGULATORY COMPONENTS OF SENSORY TRANSDUCTION SYSTEM"/>
    <property type="match status" value="1"/>
</dbReference>
<gene>
    <name evidence="3" type="ORF">ACFOSS_04835</name>
</gene>
<proteinExistence type="predicted"/>
<dbReference type="Gene3D" id="3.30.70.270">
    <property type="match status" value="1"/>
</dbReference>
<dbReference type="Pfam" id="PF00990">
    <property type="entry name" value="GGDEF"/>
    <property type="match status" value="1"/>
</dbReference>
<evidence type="ECO:0000313" key="3">
    <source>
        <dbReference type="EMBL" id="MFC3912792.1"/>
    </source>
</evidence>
<dbReference type="InterPro" id="IPR043128">
    <property type="entry name" value="Rev_trsase/Diguanyl_cyclase"/>
</dbReference>
<dbReference type="NCBIfam" id="TIGR00254">
    <property type="entry name" value="GGDEF"/>
    <property type="match status" value="1"/>
</dbReference>
<name>A0ABV8CKP9_9GAMM</name>
<reference evidence="4" key="1">
    <citation type="journal article" date="2019" name="Int. J. Syst. Evol. Microbiol.">
        <title>The Global Catalogue of Microorganisms (GCM) 10K type strain sequencing project: providing services to taxonomists for standard genome sequencing and annotation.</title>
        <authorList>
            <consortium name="The Broad Institute Genomics Platform"/>
            <consortium name="The Broad Institute Genome Sequencing Center for Infectious Disease"/>
            <person name="Wu L."/>
            <person name="Ma J."/>
        </authorList>
    </citation>
    <scope>NUCLEOTIDE SEQUENCE [LARGE SCALE GENOMIC DNA]</scope>
    <source>
        <strain evidence="4">CCUG 54939</strain>
    </source>
</reference>
<dbReference type="InterPro" id="IPR000160">
    <property type="entry name" value="GGDEF_dom"/>
</dbReference>
<accession>A0ABV8CKP9</accession>
<dbReference type="InterPro" id="IPR050469">
    <property type="entry name" value="Diguanylate_Cyclase"/>
</dbReference>
<dbReference type="RefSeq" id="WP_377150973.1">
    <property type="nucleotide sequence ID" value="NZ_JBHSAF010000002.1"/>
</dbReference>
<feature type="domain" description="GGDEF" evidence="2">
    <location>
        <begin position="204"/>
        <end position="339"/>
    </location>
</feature>